<dbReference type="Proteomes" id="UP000324222">
    <property type="component" value="Unassembled WGS sequence"/>
</dbReference>
<name>A0A5B7JIC0_PORTR</name>
<accession>A0A5B7JIC0</accession>
<proteinExistence type="predicted"/>
<evidence type="ECO:0000313" key="2">
    <source>
        <dbReference type="Proteomes" id="UP000324222"/>
    </source>
</evidence>
<organism evidence="1 2">
    <name type="scientific">Portunus trituberculatus</name>
    <name type="common">Swimming crab</name>
    <name type="synonym">Neptunus trituberculatus</name>
    <dbReference type="NCBI Taxonomy" id="210409"/>
    <lineage>
        <taxon>Eukaryota</taxon>
        <taxon>Metazoa</taxon>
        <taxon>Ecdysozoa</taxon>
        <taxon>Arthropoda</taxon>
        <taxon>Crustacea</taxon>
        <taxon>Multicrustacea</taxon>
        <taxon>Malacostraca</taxon>
        <taxon>Eumalacostraca</taxon>
        <taxon>Eucarida</taxon>
        <taxon>Decapoda</taxon>
        <taxon>Pleocyemata</taxon>
        <taxon>Brachyura</taxon>
        <taxon>Eubrachyura</taxon>
        <taxon>Portunoidea</taxon>
        <taxon>Portunidae</taxon>
        <taxon>Portuninae</taxon>
        <taxon>Portunus</taxon>
    </lineage>
</organism>
<dbReference type="AlphaFoldDB" id="A0A5B7JIC0"/>
<reference evidence="1 2" key="1">
    <citation type="submission" date="2019-05" db="EMBL/GenBank/DDBJ databases">
        <title>Another draft genome of Portunus trituberculatus and its Hox gene families provides insights of decapod evolution.</title>
        <authorList>
            <person name="Jeong J.-H."/>
            <person name="Song I."/>
            <person name="Kim S."/>
            <person name="Choi T."/>
            <person name="Kim D."/>
            <person name="Ryu S."/>
            <person name="Kim W."/>
        </authorList>
    </citation>
    <scope>NUCLEOTIDE SEQUENCE [LARGE SCALE GENOMIC DNA]</scope>
    <source>
        <tissue evidence="1">Muscle</tissue>
    </source>
</reference>
<comment type="caution">
    <text evidence="1">The sequence shown here is derived from an EMBL/GenBank/DDBJ whole genome shotgun (WGS) entry which is preliminary data.</text>
</comment>
<evidence type="ECO:0000313" key="1">
    <source>
        <dbReference type="EMBL" id="MPC94579.1"/>
    </source>
</evidence>
<protein>
    <submittedName>
        <fullName evidence="1">Uncharacterized protein</fullName>
    </submittedName>
</protein>
<keyword evidence="2" id="KW-1185">Reference proteome</keyword>
<sequence>MQPCHSRSDIPPYSTFFFPLHSFLVPTCHPYAPSVSEDLLTRRNECLVPHALTTPSCTLLYPYHILPHPPTPTLSQSPTPSQAQ</sequence>
<gene>
    <name evidence="1" type="ORF">E2C01_089753</name>
</gene>
<dbReference type="EMBL" id="VSRR010099161">
    <property type="protein sequence ID" value="MPC94579.1"/>
    <property type="molecule type" value="Genomic_DNA"/>
</dbReference>